<reference evidence="2" key="1">
    <citation type="journal article" date="2013" name="Int. J. Syst. Evol. Microbiol.">
        <title>Polycladomyces abyssicola gen. nov., sp. nov., a thermophilic filamentous bacterium isolated from hemipelagic sediment.</title>
        <authorList>
            <person name="Tsubouchi T."/>
            <person name="Shimane Y."/>
            <person name="Mori K."/>
            <person name="Usui K."/>
            <person name="Hiraki T."/>
            <person name="Tame A."/>
            <person name="Uematsu K."/>
            <person name="Maruyama T."/>
            <person name="Hatada Y."/>
        </authorList>
    </citation>
    <scope>NUCLEOTIDE SEQUENCE</scope>
    <source>
        <strain evidence="2">JIR-001</strain>
    </source>
</reference>
<dbReference type="SUPFAM" id="SSF54593">
    <property type="entry name" value="Glyoxalase/Bleomycin resistance protein/Dihydroxybiphenyl dioxygenase"/>
    <property type="match status" value="1"/>
</dbReference>
<dbReference type="RefSeq" id="WP_246512072.1">
    <property type="nucleotide sequence ID" value="NZ_AP024601.1"/>
</dbReference>
<dbReference type="KEGG" id="pabs:JIR001_19170"/>
<keyword evidence="3" id="KW-1185">Reference proteome</keyword>
<reference evidence="2" key="2">
    <citation type="journal article" date="2021" name="Microbiol. Resour. Announc.">
        <title>Complete Genome Sequence of Polycladomyces abyssicola JIR-001T, Isolated from Hemipelagic Sediment in Deep Seawater.</title>
        <authorList>
            <person name="Tsubouchi T."/>
            <person name="Kaneko Y."/>
        </authorList>
    </citation>
    <scope>NUCLEOTIDE SEQUENCE</scope>
    <source>
        <strain evidence="2">JIR-001</strain>
    </source>
</reference>
<dbReference type="InterPro" id="IPR004360">
    <property type="entry name" value="Glyas_Fos-R_dOase_dom"/>
</dbReference>
<dbReference type="Proteomes" id="UP000677436">
    <property type="component" value="Chromosome"/>
</dbReference>
<evidence type="ECO:0000313" key="3">
    <source>
        <dbReference type="Proteomes" id="UP000677436"/>
    </source>
</evidence>
<proteinExistence type="predicted"/>
<evidence type="ECO:0000259" key="1">
    <source>
        <dbReference type="PROSITE" id="PS51819"/>
    </source>
</evidence>
<dbReference type="EMBL" id="AP024601">
    <property type="protein sequence ID" value="BCU82134.1"/>
    <property type="molecule type" value="Genomic_DNA"/>
</dbReference>
<accession>A0A8D5UH35</accession>
<feature type="domain" description="VOC" evidence="1">
    <location>
        <begin position="4"/>
        <end position="69"/>
    </location>
</feature>
<name>A0A8D5UH35_9BACL</name>
<evidence type="ECO:0000313" key="2">
    <source>
        <dbReference type="EMBL" id="BCU82134.1"/>
    </source>
</evidence>
<dbReference type="Pfam" id="PF00903">
    <property type="entry name" value="Glyoxalase"/>
    <property type="match status" value="1"/>
</dbReference>
<dbReference type="CDD" id="cd06587">
    <property type="entry name" value="VOC"/>
    <property type="match status" value="1"/>
</dbReference>
<gene>
    <name evidence="2" type="ORF">JIR001_19170</name>
</gene>
<dbReference type="AlphaFoldDB" id="A0A8D5UH35"/>
<sequence length="69" mass="8281">MIKGLYEVHFQVDDLERSIKFYKKLGLSLAWKNEYVAFLWIEPEKSWLGLWQKPNGDHVFAKHIAFRVD</sequence>
<dbReference type="InterPro" id="IPR029068">
    <property type="entry name" value="Glyas_Bleomycin-R_OHBP_Dase"/>
</dbReference>
<protein>
    <recommendedName>
        <fullName evidence="1">VOC domain-containing protein</fullName>
    </recommendedName>
</protein>
<dbReference type="Gene3D" id="3.10.180.10">
    <property type="entry name" value="2,3-Dihydroxybiphenyl 1,2-Dioxygenase, domain 1"/>
    <property type="match status" value="1"/>
</dbReference>
<dbReference type="PROSITE" id="PS51819">
    <property type="entry name" value="VOC"/>
    <property type="match status" value="1"/>
</dbReference>
<dbReference type="InterPro" id="IPR037523">
    <property type="entry name" value="VOC_core"/>
</dbReference>
<organism evidence="2 3">
    <name type="scientific">Polycladomyces abyssicola</name>
    <dbReference type="NCBI Taxonomy" id="1125966"/>
    <lineage>
        <taxon>Bacteria</taxon>
        <taxon>Bacillati</taxon>
        <taxon>Bacillota</taxon>
        <taxon>Bacilli</taxon>
        <taxon>Bacillales</taxon>
        <taxon>Thermoactinomycetaceae</taxon>
        <taxon>Polycladomyces</taxon>
    </lineage>
</organism>